<dbReference type="EMBL" id="ML733407">
    <property type="protein sequence ID" value="KAB8223135.1"/>
    <property type="molecule type" value="Genomic_DNA"/>
</dbReference>
<dbReference type="Gene3D" id="1.10.489.10">
    <property type="entry name" value="Chloroperoxidase-like"/>
    <property type="match status" value="1"/>
</dbReference>
<dbReference type="PANTHER" id="PTHR33577">
    <property type="entry name" value="STERIGMATOCYSTIN BIOSYNTHESIS PEROXIDASE STCC-RELATED"/>
    <property type="match status" value="1"/>
</dbReference>
<evidence type="ECO:0000259" key="9">
    <source>
        <dbReference type="PROSITE" id="PS51405"/>
    </source>
</evidence>
<evidence type="ECO:0000256" key="3">
    <source>
        <dbReference type="ARBA" id="ARBA00022617"/>
    </source>
</evidence>
<organism evidence="10 11">
    <name type="scientific">Aspergillus novoparasiticus</name>
    <dbReference type="NCBI Taxonomy" id="986946"/>
    <lineage>
        <taxon>Eukaryota</taxon>
        <taxon>Fungi</taxon>
        <taxon>Dikarya</taxon>
        <taxon>Ascomycota</taxon>
        <taxon>Pezizomycotina</taxon>
        <taxon>Eurotiomycetes</taxon>
        <taxon>Eurotiomycetidae</taxon>
        <taxon>Eurotiales</taxon>
        <taxon>Aspergillaceae</taxon>
        <taxon>Aspergillus</taxon>
        <taxon>Aspergillus subgen. Circumdati</taxon>
    </lineage>
</organism>
<protein>
    <submittedName>
        <fullName evidence="10">Chloroperoxidase</fullName>
    </submittedName>
</protein>
<evidence type="ECO:0000256" key="6">
    <source>
        <dbReference type="ARBA" id="ARBA00023004"/>
    </source>
</evidence>
<keyword evidence="4" id="KW-0479">Metal-binding</keyword>
<evidence type="ECO:0000256" key="4">
    <source>
        <dbReference type="ARBA" id="ARBA00022723"/>
    </source>
</evidence>
<dbReference type="AlphaFoldDB" id="A0A5N6F1Q0"/>
<keyword evidence="8" id="KW-0732">Signal</keyword>
<comment type="similarity">
    <text evidence="7">Belongs to the chloroperoxidase family.</text>
</comment>
<evidence type="ECO:0000256" key="5">
    <source>
        <dbReference type="ARBA" id="ARBA00023002"/>
    </source>
</evidence>
<keyword evidence="3" id="KW-0349">Heme</keyword>
<feature type="chain" id="PRO_5024992818" evidence="8">
    <location>
        <begin position="19"/>
        <end position="278"/>
    </location>
</feature>
<feature type="domain" description="Heme haloperoxidase family profile" evidence="9">
    <location>
        <begin position="40"/>
        <end position="247"/>
    </location>
</feature>
<evidence type="ECO:0000256" key="8">
    <source>
        <dbReference type="SAM" id="SignalP"/>
    </source>
</evidence>
<gene>
    <name evidence="10" type="ORF">BDV33DRAFT_200689</name>
</gene>
<name>A0A5N6F1Q0_9EURO</name>
<evidence type="ECO:0000256" key="1">
    <source>
        <dbReference type="ARBA" id="ARBA00001970"/>
    </source>
</evidence>
<reference evidence="10 11" key="1">
    <citation type="submission" date="2019-04" db="EMBL/GenBank/DDBJ databases">
        <title>Fungal friends and foes A comparative genomics study of 23 Aspergillus species from section Flavi.</title>
        <authorList>
            <consortium name="DOE Joint Genome Institute"/>
            <person name="Kjaerbolling I."/>
            <person name="Vesth T.C."/>
            <person name="Frisvad J.C."/>
            <person name="Nybo J.L."/>
            <person name="Theobald S."/>
            <person name="Kildgaard S."/>
            <person name="Petersen T.I."/>
            <person name="Kuo A."/>
            <person name="Sato A."/>
            <person name="Lyhne E.K."/>
            <person name="Kogle M.E."/>
            <person name="Wiebenga A."/>
            <person name="Kun R.S."/>
            <person name="Lubbers R.J."/>
            <person name="Makela M.R."/>
            <person name="Barry K."/>
            <person name="Chovatia M."/>
            <person name="Clum A."/>
            <person name="Daum C."/>
            <person name="Haridas S."/>
            <person name="He G."/>
            <person name="LaButti K."/>
            <person name="Lipzen A."/>
            <person name="Mondo S."/>
            <person name="Pangilinan J."/>
            <person name="Riley R."/>
            <person name="Salamov A."/>
            <person name="Simmons B.A."/>
            <person name="Magnuson J.K."/>
            <person name="Henrissat B."/>
            <person name="Mortensen U.H."/>
            <person name="Larsen T.O."/>
            <person name="De vries R.P."/>
            <person name="Grigoriev I.V."/>
            <person name="Machida M."/>
            <person name="Baker S.E."/>
            <person name="Andersen M.R."/>
        </authorList>
    </citation>
    <scope>NUCLEOTIDE SEQUENCE [LARGE SCALE GENOMIC DNA]</scope>
    <source>
        <strain evidence="10 11">CBS 126849</strain>
    </source>
</reference>
<dbReference type="PROSITE" id="PS51405">
    <property type="entry name" value="HEME_HALOPEROXIDASE"/>
    <property type="match status" value="1"/>
</dbReference>
<feature type="signal peptide" evidence="8">
    <location>
        <begin position="1"/>
        <end position="18"/>
    </location>
</feature>
<dbReference type="Proteomes" id="UP000326799">
    <property type="component" value="Unassembled WGS sequence"/>
</dbReference>
<sequence length="278" mass="31034">MKYYLFASAALFVAGTSSFRLPTDGQLSNGRRASIPAGHPPVHWKPAGPGDVRAPCPMLNTLANHGYLPHDGKNITEEHTIRALKLALNIEEELSQYLFQEALTTNPAENATTFSLDDLSRHNILEHDASLSRLDHYFGDNHDFNQEIFDQTRSYWPDPVINVQAAANAREARVKASNATNPTFALSELGLAFGYGETAAYIIILGNKTTGLVDRSWVEYLFENERLPSELGWVRRKDPISFSDLENMLQQVVNATGNSEDTKLDMIKRGDFHTGRRS</sequence>
<dbReference type="Pfam" id="PF01328">
    <property type="entry name" value="Peroxidase_2"/>
    <property type="match status" value="1"/>
</dbReference>
<keyword evidence="5" id="KW-0560">Oxidoreductase</keyword>
<dbReference type="GO" id="GO:0046872">
    <property type="term" value="F:metal ion binding"/>
    <property type="evidence" value="ECO:0007669"/>
    <property type="project" value="UniProtKB-KW"/>
</dbReference>
<comment type="cofactor">
    <cofactor evidence="1">
        <name>heme b</name>
        <dbReference type="ChEBI" id="CHEBI:60344"/>
    </cofactor>
</comment>
<evidence type="ECO:0000313" key="11">
    <source>
        <dbReference type="Proteomes" id="UP000326799"/>
    </source>
</evidence>
<dbReference type="InterPro" id="IPR000028">
    <property type="entry name" value="Chloroperoxidase"/>
</dbReference>
<dbReference type="SUPFAM" id="SSF47571">
    <property type="entry name" value="Cloroperoxidase"/>
    <property type="match status" value="1"/>
</dbReference>
<dbReference type="GO" id="GO:0004601">
    <property type="term" value="F:peroxidase activity"/>
    <property type="evidence" value="ECO:0007669"/>
    <property type="project" value="UniProtKB-KW"/>
</dbReference>
<keyword evidence="6" id="KW-0408">Iron</keyword>
<evidence type="ECO:0000256" key="7">
    <source>
        <dbReference type="ARBA" id="ARBA00025795"/>
    </source>
</evidence>
<evidence type="ECO:0000313" key="10">
    <source>
        <dbReference type="EMBL" id="KAB8223135.1"/>
    </source>
</evidence>
<accession>A0A5N6F1Q0</accession>
<dbReference type="PANTHER" id="PTHR33577:SF7">
    <property type="entry name" value="HEME HALOPEROXIDASE FAMILY PROFILE DOMAIN-CONTAINING PROTEIN"/>
    <property type="match status" value="1"/>
</dbReference>
<keyword evidence="2 10" id="KW-0575">Peroxidase</keyword>
<proteinExistence type="inferred from homology"/>
<evidence type="ECO:0000256" key="2">
    <source>
        <dbReference type="ARBA" id="ARBA00022559"/>
    </source>
</evidence>
<dbReference type="InterPro" id="IPR036851">
    <property type="entry name" value="Chloroperoxidase-like_sf"/>
</dbReference>
<keyword evidence="11" id="KW-1185">Reference proteome</keyword>